<evidence type="ECO:0000313" key="1">
    <source>
        <dbReference type="EMBL" id="CAG8445917.1"/>
    </source>
</evidence>
<accession>A0A9N8YSM8</accession>
<proteinExistence type="predicted"/>
<reference evidence="1" key="1">
    <citation type="submission" date="2021-06" db="EMBL/GenBank/DDBJ databases">
        <authorList>
            <person name="Kallberg Y."/>
            <person name="Tangrot J."/>
            <person name="Rosling A."/>
        </authorList>
    </citation>
    <scope>NUCLEOTIDE SEQUENCE</scope>
    <source>
        <strain evidence="1">MA453B</strain>
    </source>
</reference>
<comment type="caution">
    <text evidence="1">The sequence shown here is derived from an EMBL/GenBank/DDBJ whole genome shotgun (WGS) entry which is preliminary data.</text>
</comment>
<keyword evidence="2" id="KW-1185">Reference proteome</keyword>
<dbReference type="EMBL" id="CAJVPY010000038">
    <property type="protein sequence ID" value="CAG8445917.1"/>
    <property type="molecule type" value="Genomic_DNA"/>
</dbReference>
<sequence>MRLFINVSFIVQGDAMRIEILLVGCNQVRIWLILDKAGNAPIGGRNGLDRV</sequence>
<dbReference type="AlphaFoldDB" id="A0A9N8YSM8"/>
<dbReference type="Proteomes" id="UP000789405">
    <property type="component" value="Unassembled WGS sequence"/>
</dbReference>
<gene>
    <name evidence="1" type="ORF">DERYTH_LOCUS202</name>
</gene>
<name>A0A9N8YSM8_9GLOM</name>
<evidence type="ECO:0000313" key="2">
    <source>
        <dbReference type="Proteomes" id="UP000789405"/>
    </source>
</evidence>
<protein>
    <submittedName>
        <fullName evidence="1">9336_t:CDS:1</fullName>
    </submittedName>
</protein>
<organism evidence="1 2">
    <name type="scientific">Dentiscutata erythropus</name>
    <dbReference type="NCBI Taxonomy" id="1348616"/>
    <lineage>
        <taxon>Eukaryota</taxon>
        <taxon>Fungi</taxon>
        <taxon>Fungi incertae sedis</taxon>
        <taxon>Mucoromycota</taxon>
        <taxon>Glomeromycotina</taxon>
        <taxon>Glomeromycetes</taxon>
        <taxon>Diversisporales</taxon>
        <taxon>Gigasporaceae</taxon>
        <taxon>Dentiscutata</taxon>
    </lineage>
</organism>